<evidence type="ECO:0000256" key="1">
    <source>
        <dbReference type="SAM" id="MobiDB-lite"/>
    </source>
</evidence>
<keyword evidence="3" id="KW-1185">Reference proteome</keyword>
<feature type="region of interest" description="Disordered" evidence="1">
    <location>
        <begin position="41"/>
        <end position="60"/>
    </location>
</feature>
<organism evidence="2 3">
    <name type="scientific">Portunus trituberculatus</name>
    <name type="common">Swimming crab</name>
    <name type="synonym">Neptunus trituberculatus</name>
    <dbReference type="NCBI Taxonomy" id="210409"/>
    <lineage>
        <taxon>Eukaryota</taxon>
        <taxon>Metazoa</taxon>
        <taxon>Ecdysozoa</taxon>
        <taxon>Arthropoda</taxon>
        <taxon>Crustacea</taxon>
        <taxon>Multicrustacea</taxon>
        <taxon>Malacostraca</taxon>
        <taxon>Eumalacostraca</taxon>
        <taxon>Eucarida</taxon>
        <taxon>Decapoda</taxon>
        <taxon>Pleocyemata</taxon>
        <taxon>Brachyura</taxon>
        <taxon>Eubrachyura</taxon>
        <taxon>Portunoidea</taxon>
        <taxon>Portunidae</taxon>
        <taxon>Portuninae</taxon>
        <taxon>Portunus</taxon>
    </lineage>
</organism>
<gene>
    <name evidence="2" type="ORF">E2C01_076393</name>
</gene>
<dbReference type="Proteomes" id="UP000324222">
    <property type="component" value="Unassembled WGS sequence"/>
</dbReference>
<sequence>MRPMEQIRSLTHLYVPCNFQSLKVSDPIPSQLQPPTVFALYGPPSRSPITSQPHLTSPNA</sequence>
<accession>A0A5B7IBB8</accession>
<evidence type="ECO:0000313" key="2">
    <source>
        <dbReference type="EMBL" id="MPC81760.1"/>
    </source>
</evidence>
<name>A0A5B7IBB8_PORTR</name>
<reference evidence="2 3" key="1">
    <citation type="submission" date="2019-05" db="EMBL/GenBank/DDBJ databases">
        <title>Another draft genome of Portunus trituberculatus and its Hox gene families provides insights of decapod evolution.</title>
        <authorList>
            <person name="Jeong J.-H."/>
            <person name="Song I."/>
            <person name="Kim S."/>
            <person name="Choi T."/>
            <person name="Kim D."/>
            <person name="Ryu S."/>
            <person name="Kim W."/>
        </authorList>
    </citation>
    <scope>NUCLEOTIDE SEQUENCE [LARGE SCALE GENOMIC DNA]</scope>
    <source>
        <tissue evidence="2">Muscle</tissue>
    </source>
</reference>
<feature type="compositionally biased region" description="Polar residues" evidence="1">
    <location>
        <begin position="47"/>
        <end position="60"/>
    </location>
</feature>
<proteinExistence type="predicted"/>
<comment type="caution">
    <text evidence="2">The sequence shown here is derived from an EMBL/GenBank/DDBJ whole genome shotgun (WGS) entry which is preliminary data.</text>
</comment>
<dbReference type="AlphaFoldDB" id="A0A5B7IBB8"/>
<dbReference type="EMBL" id="VSRR010057928">
    <property type="protein sequence ID" value="MPC81760.1"/>
    <property type="molecule type" value="Genomic_DNA"/>
</dbReference>
<protein>
    <submittedName>
        <fullName evidence="2">Uncharacterized protein</fullName>
    </submittedName>
</protein>
<evidence type="ECO:0000313" key="3">
    <source>
        <dbReference type="Proteomes" id="UP000324222"/>
    </source>
</evidence>